<evidence type="ECO:0000259" key="1">
    <source>
        <dbReference type="Pfam" id="PF00535"/>
    </source>
</evidence>
<dbReference type="Pfam" id="PF00535">
    <property type="entry name" value="Glycos_transf_2"/>
    <property type="match status" value="1"/>
</dbReference>
<dbReference type="OrthoDB" id="56830at2157"/>
<dbReference type="RefSeq" id="WP_088820139.1">
    <property type="nucleotide sequence ID" value="NZ_CP019964.1"/>
</dbReference>
<feature type="domain" description="Glycosyltransferase 2-like" evidence="1">
    <location>
        <begin position="22"/>
        <end position="154"/>
    </location>
</feature>
<dbReference type="SUPFAM" id="SSF53448">
    <property type="entry name" value="Nucleotide-diphospho-sugar transferases"/>
    <property type="match status" value="1"/>
</dbReference>
<dbReference type="AlphaFoldDB" id="A0A218NN21"/>
<dbReference type="CDD" id="cd00761">
    <property type="entry name" value="Glyco_tranf_GTA_type"/>
    <property type="match status" value="1"/>
</dbReference>
<dbReference type="InterPro" id="IPR001173">
    <property type="entry name" value="Glyco_trans_2-like"/>
</dbReference>
<dbReference type="KEGG" id="marh:Mia14_0554"/>
<sequence>MEKTPNSIIKLKEQNKNNPIISIIITAYNRKQFLKYAVQSVLNQNFPKHNYEIIIVKNFITEFDKEWISKGIKIIYKKEGSVGQFLALGIIHSKGEIISFLDDDDTFERRKLKVVSEMFSKYKDLVYYHNDFKVNYEDKYNKPLKMPNINIKRFIPTSSKRYIYKFVLFGYYFNLSCVSIKRQISINNIDYIKKIITDPDDFFGYLAMSIKGKILCDNLKLTNYRIHKNNTSRSNPFGRNGHYDREYKMYHVLFKDFLLKTNQKIALKALYSRAIRNELDYRVLNSKDIKISKLMDYVKNFSIPYLIYCGKLDLFIILIILNRISKSKAQAILVEREGLTV</sequence>
<dbReference type="InterPro" id="IPR029044">
    <property type="entry name" value="Nucleotide-diphossugar_trans"/>
</dbReference>
<dbReference type="EMBL" id="CP019964">
    <property type="protein sequence ID" value="ASI13866.1"/>
    <property type="molecule type" value="Genomic_DNA"/>
</dbReference>
<name>A0A218NN21_9ARCH</name>
<evidence type="ECO:0000313" key="2">
    <source>
        <dbReference type="EMBL" id="ASI13866.1"/>
    </source>
</evidence>
<dbReference type="PANTHER" id="PTHR43685:SF11">
    <property type="entry name" value="GLYCOSYLTRANSFERASE TAGX-RELATED"/>
    <property type="match status" value="1"/>
</dbReference>
<reference evidence="2 3" key="1">
    <citation type="journal article" date="2017" name="Nat. Commun.">
        <title>'ARMAN' archaea depend on association with euryarchaeal host in culture and in situ.</title>
        <authorList>
            <person name="Golyshina O."/>
            <person name="Toshchakov S."/>
            <person name="Makarova K."/>
            <person name="Gavrilov S."/>
            <person name="Korzhenkov A."/>
            <person name="La Cono V."/>
            <person name="Arcadi E."/>
            <person name="Nechitaylo T."/>
            <person name="Ferrer M."/>
            <person name="Kublanov I."/>
            <person name="Wolf Y."/>
            <person name="Yakimov M."/>
            <person name="Golyshin P."/>
            <person name="Slesarev A."/>
            <person name="Kozyavkin S."/>
        </authorList>
    </citation>
    <scope>NUCLEOTIDE SEQUENCE [LARGE SCALE GENOMIC DNA]</scope>
    <source>
        <strain evidence="2 3">Mia14</strain>
    </source>
</reference>
<dbReference type="Gene3D" id="3.90.550.10">
    <property type="entry name" value="Spore Coat Polysaccharide Biosynthesis Protein SpsA, Chain A"/>
    <property type="match status" value="1"/>
</dbReference>
<proteinExistence type="predicted"/>
<evidence type="ECO:0000313" key="3">
    <source>
        <dbReference type="Proteomes" id="UP000197679"/>
    </source>
</evidence>
<dbReference type="GeneID" id="33314111"/>
<accession>A0A218NN21</accession>
<dbReference type="GO" id="GO:0016740">
    <property type="term" value="F:transferase activity"/>
    <property type="evidence" value="ECO:0007669"/>
    <property type="project" value="UniProtKB-KW"/>
</dbReference>
<organism evidence="2 3">
    <name type="scientific">Candidatus Mancarchaeum acidiphilum</name>
    <dbReference type="NCBI Taxonomy" id="1920749"/>
    <lineage>
        <taxon>Archaea</taxon>
        <taxon>Candidatus Micrarchaeota</taxon>
        <taxon>Candidatus Mancarchaeum</taxon>
    </lineage>
</organism>
<dbReference type="Proteomes" id="UP000197679">
    <property type="component" value="Chromosome"/>
</dbReference>
<gene>
    <name evidence="2" type="ORF">Mia14_0554</name>
</gene>
<dbReference type="PANTHER" id="PTHR43685">
    <property type="entry name" value="GLYCOSYLTRANSFERASE"/>
    <property type="match status" value="1"/>
</dbReference>
<protein>
    <submittedName>
        <fullName evidence="2">Glycosyltransferase</fullName>
    </submittedName>
</protein>
<keyword evidence="3" id="KW-1185">Reference proteome</keyword>
<keyword evidence="2" id="KW-0808">Transferase</keyword>
<dbReference type="InterPro" id="IPR050834">
    <property type="entry name" value="Glycosyltransf_2"/>
</dbReference>